<proteinExistence type="predicted"/>
<accession>A0A2M9HI67</accession>
<dbReference type="PANTHER" id="PTHR43053:SF3">
    <property type="entry name" value="ALPHA-GALACTOSIDASE C-RELATED"/>
    <property type="match status" value="1"/>
</dbReference>
<dbReference type="InterPro" id="IPR013785">
    <property type="entry name" value="Aldolase_TIM"/>
</dbReference>
<dbReference type="CDD" id="cd14791">
    <property type="entry name" value="GH36"/>
    <property type="match status" value="1"/>
</dbReference>
<dbReference type="Gene3D" id="2.70.98.60">
    <property type="entry name" value="alpha-galactosidase from lactobacil brevis"/>
    <property type="match status" value="1"/>
</dbReference>
<dbReference type="Proteomes" id="UP000229239">
    <property type="component" value="Unassembled WGS sequence"/>
</dbReference>
<comment type="caution">
    <text evidence="3">The sequence shown here is derived from an EMBL/GenBank/DDBJ whole genome shotgun (WGS) entry which is preliminary data.</text>
</comment>
<protein>
    <submittedName>
        <fullName evidence="3">Alpha-galactosidase</fullName>
    </submittedName>
</protein>
<dbReference type="GO" id="GO:0016052">
    <property type="term" value="P:carbohydrate catabolic process"/>
    <property type="evidence" value="ECO:0007669"/>
    <property type="project" value="InterPro"/>
</dbReference>
<keyword evidence="1" id="KW-0378">Hydrolase</keyword>
<sequence>MLRTISRNGITAQYRQNISNGIVDLLLVPEGSLSQTIRHDCAPEPLIQAKIVGDDYAGGYAQGRTMRNSPTTYAMRFQGQEEADTELGETIVTTRFADKRGLEYTHTLTFGVQSRAVRIDTEVANASQVPFTLEMLSSFTLGSLSPFSEGMAENTLTIHRMRSTWSAEGRLDSRSVEDLQLEPDWQEHVANSLRFGCVGSFPVRGWVPFIAVEDRAHDITWAAATTHASSWQIEAYRKDNGLSISGGIADREFGHWTHTVQPGEHFAAPSGVVTVVRGGVDEASQALASHVRERLELPESERPETVSETGLPIIFNEFCSTWGLPTEQSVLAQVEQLKGRGVEYVVMDAGWFDNKPFSEGTKFGAWQVSQESFPHGIKYVVDAIHQAGMKAGVWFEFEVVGRQETECFNHEEWLLKRDGIPITSDQRRFWDMRNTEVQDYLHERVIDFLRDNGFDYIKVDYNETLGIGCETPDRPESALGDGLYDVIQASQAFFRRIRKELPNVVVEICSSGGHRLVQSFMEIGAMASFSDAHECDEIPLIAANMHRIIEPRQSQIWAVMRAELTEAQQRYRLASGFLGRLCLSGDMGLLSAKQWQIIDEALALYRASSNVIDQGTSAFYGTPITSYRKPQGWQAIVRRGTGRASGQALIVLHTFAGLNNDVSIELPLATPKDWNDTDTASTLASHHTAESIRMFARNGINATVSDGLLRISGLRNWDSAVIVCGTNLQ</sequence>
<dbReference type="GO" id="GO:0004557">
    <property type="term" value="F:alpha-galactosidase activity"/>
    <property type="evidence" value="ECO:0007669"/>
    <property type="project" value="InterPro"/>
</dbReference>
<reference evidence="4" key="1">
    <citation type="submission" date="2017-10" db="EMBL/GenBank/DDBJ databases">
        <title>Draft genome sequences of strains TRE 1, TRE 9, TRE H and TRI 7, isolated from tamarins, belonging to four potential novel Bifidobacterium species.</title>
        <authorList>
            <person name="Mattarelli P."/>
            <person name="Modesto M."/>
            <person name="Puglisi E."/>
            <person name="Morelli L."/>
            <person name="Bonetti A."/>
            <person name="Spezio C."/>
            <person name="Sandri C."/>
        </authorList>
    </citation>
    <scope>NUCLEOTIDE SEQUENCE [LARGE SCALE GENOMIC DNA]</scope>
    <source>
        <strain evidence="4">TREH</strain>
    </source>
</reference>
<dbReference type="OrthoDB" id="9758822at2"/>
<dbReference type="InterPro" id="IPR002252">
    <property type="entry name" value="Glyco_hydro_36"/>
</dbReference>
<dbReference type="SUPFAM" id="SSF51445">
    <property type="entry name" value="(Trans)glycosidases"/>
    <property type="match status" value="1"/>
</dbReference>
<keyword evidence="2" id="KW-0326">Glycosidase</keyword>
<dbReference type="PANTHER" id="PTHR43053">
    <property type="entry name" value="GLYCOSIDASE FAMILY 31"/>
    <property type="match status" value="1"/>
</dbReference>
<dbReference type="EMBL" id="PEBJ01000006">
    <property type="protein sequence ID" value="PJM76502.1"/>
    <property type="molecule type" value="Genomic_DNA"/>
</dbReference>
<evidence type="ECO:0000313" key="3">
    <source>
        <dbReference type="EMBL" id="PJM76502.1"/>
    </source>
</evidence>
<dbReference type="PRINTS" id="PR00743">
    <property type="entry name" value="GLHYDRLASE36"/>
</dbReference>
<dbReference type="Pfam" id="PF02065">
    <property type="entry name" value="Melibiase"/>
    <property type="match status" value="1"/>
</dbReference>
<gene>
    <name evidence="3" type="ORF">CSQ86_09105</name>
</gene>
<dbReference type="InterPro" id="IPR017853">
    <property type="entry name" value="GH"/>
</dbReference>
<dbReference type="AlphaFoldDB" id="A0A2M9HI67"/>
<dbReference type="InterPro" id="IPR050985">
    <property type="entry name" value="Alpha-glycosidase_related"/>
</dbReference>
<name>A0A2M9HI67_9BIFI</name>
<dbReference type="InterPro" id="IPR038417">
    <property type="entry name" value="Alpga-gal_N_sf"/>
</dbReference>
<evidence type="ECO:0000256" key="2">
    <source>
        <dbReference type="ARBA" id="ARBA00023295"/>
    </source>
</evidence>
<organism evidence="3 4">
    <name type="scientific">Bifidobacterium felsineum</name>
    <dbReference type="NCBI Taxonomy" id="2045440"/>
    <lineage>
        <taxon>Bacteria</taxon>
        <taxon>Bacillati</taxon>
        <taxon>Actinomycetota</taxon>
        <taxon>Actinomycetes</taxon>
        <taxon>Bifidobacteriales</taxon>
        <taxon>Bifidobacteriaceae</taxon>
        <taxon>Bifidobacterium</taxon>
    </lineage>
</organism>
<evidence type="ECO:0000313" key="4">
    <source>
        <dbReference type="Proteomes" id="UP000229239"/>
    </source>
</evidence>
<evidence type="ECO:0000256" key="1">
    <source>
        <dbReference type="ARBA" id="ARBA00022801"/>
    </source>
</evidence>
<dbReference type="Gene3D" id="3.20.20.70">
    <property type="entry name" value="Aldolase class I"/>
    <property type="match status" value="1"/>
</dbReference>
<keyword evidence="4" id="KW-1185">Reference proteome</keyword>